<dbReference type="EMBL" id="JAERTX010000004">
    <property type="protein sequence ID" value="MBM9459159.1"/>
    <property type="molecule type" value="Genomic_DNA"/>
</dbReference>
<dbReference type="RefSeq" id="WP_205290481.1">
    <property type="nucleotide sequence ID" value="NZ_CP074406.1"/>
</dbReference>
<dbReference type="AlphaFoldDB" id="A0A939BS10"/>
<protein>
    <submittedName>
        <fullName evidence="4">OB-fold domain-containing protein</fullName>
    </submittedName>
</protein>
<dbReference type="PANTHER" id="PTHR34075:SF5">
    <property type="entry name" value="BLR3430 PROTEIN"/>
    <property type="match status" value="1"/>
</dbReference>
<keyword evidence="5" id="KW-1185">Reference proteome</keyword>
<dbReference type="InterPro" id="IPR002878">
    <property type="entry name" value="ChsH2_C"/>
</dbReference>
<feature type="region of interest" description="Disordered" evidence="1">
    <location>
        <begin position="1"/>
        <end position="20"/>
    </location>
</feature>
<feature type="domain" description="ChsH2 rubredoxin-like zinc ribbon" evidence="3">
    <location>
        <begin position="30"/>
        <end position="64"/>
    </location>
</feature>
<dbReference type="SUPFAM" id="SSF50249">
    <property type="entry name" value="Nucleic acid-binding proteins"/>
    <property type="match status" value="1"/>
</dbReference>
<proteinExistence type="predicted"/>
<name>A0A939BS10_9ACTN</name>
<accession>A0A939BS10</accession>
<dbReference type="PANTHER" id="PTHR34075">
    <property type="entry name" value="BLR3430 PROTEIN"/>
    <property type="match status" value="1"/>
</dbReference>
<reference evidence="4" key="1">
    <citation type="submission" date="2021-01" db="EMBL/GenBank/DDBJ databases">
        <title>Novel species in genus Nocardioides.</title>
        <authorList>
            <person name="Zhang G."/>
        </authorList>
    </citation>
    <scope>NUCLEOTIDE SEQUENCE</scope>
    <source>
        <strain evidence="4">Zg-536</strain>
    </source>
</reference>
<evidence type="ECO:0000256" key="1">
    <source>
        <dbReference type="SAM" id="MobiDB-lite"/>
    </source>
</evidence>
<dbReference type="Gene3D" id="6.10.30.10">
    <property type="match status" value="1"/>
</dbReference>
<comment type="caution">
    <text evidence="4">The sequence shown here is derived from an EMBL/GenBank/DDBJ whole genome shotgun (WGS) entry which is preliminary data.</text>
</comment>
<dbReference type="InterPro" id="IPR052513">
    <property type="entry name" value="Thioester_dehydratase-like"/>
</dbReference>
<dbReference type="Pfam" id="PF01796">
    <property type="entry name" value="OB_ChsH2_C"/>
    <property type="match status" value="1"/>
</dbReference>
<evidence type="ECO:0000259" key="3">
    <source>
        <dbReference type="Pfam" id="PF12172"/>
    </source>
</evidence>
<sequence>MTDPAPDPTPNSVFVPGTASPADDLTQAWWDAATERRLTVETCAACGNRQHPPRGVCTACSSTEHLGQADVAGTGTIDSFTVVHRAPRADLEVPYVLARVRLGEGPVLLTRLVGGLEWRIGQPVTVAWADLPDGRALPYFTRIPDSQT</sequence>
<feature type="domain" description="ChsH2 C-terminal OB-fold" evidence="2">
    <location>
        <begin position="70"/>
        <end position="128"/>
    </location>
</feature>
<evidence type="ECO:0000259" key="2">
    <source>
        <dbReference type="Pfam" id="PF01796"/>
    </source>
</evidence>
<gene>
    <name evidence="4" type="ORF">JK386_04540</name>
</gene>
<evidence type="ECO:0000313" key="5">
    <source>
        <dbReference type="Proteomes" id="UP000663791"/>
    </source>
</evidence>
<dbReference type="Pfam" id="PF12172">
    <property type="entry name" value="zf-ChsH2"/>
    <property type="match status" value="1"/>
</dbReference>
<organism evidence="4 5">
    <name type="scientific">Nocardioides faecalis</name>
    <dbReference type="NCBI Taxonomy" id="2803858"/>
    <lineage>
        <taxon>Bacteria</taxon>
        <taxon>Bacillati</taxon>
        <taxon>Actinomycetota</taxon>
        <taxon>Actinomycetes</taxon>
        <taxon>Propionibacteriales</taxon>
        <taxon>Nocardioidaceae</taxon>
        <taxon>Nocardioides</taxon>
    </lineage>
</organism>
<dbReference type="InterPro" id="IPR022002">
    <property type="entry name" value="ChsH2_Znr"/>
</dbReference>
<dbReference type="Proteomes" id="UP000663791">
    <property type="component" value="Unassembled WGS sequence"/>
</dbReference>
<dbReference type="InterPro" id="IPR012340">
    <property type="entry name" value="NA-bd_OB-fold"/>
</dbReference>
<evidence type="ECO:0000313" key="4">
    <source>
        <dbReference type="EMBL" id="MBM9459159.1"/>
    </source>
</evidence>